<comment type="caution">
    <text evidence="2">The sequence shown here is derived from an EMBL/GenBank/DDBJ whole genome shotgun (WGS) entry which is preliminary data.</text>
</comment>
<evidence type="ECO:0000313" key="2">
    <source>
        <dbReference type="EMBL" id="GGI52829.1"/>
    </source>
</evidence>
<accession>A0A8J3B0V2</accession>
<feature type="compositionally biased region" description="Basic and acidic residues" evidence="1">
    <location>
        <begin position="13"/>
        <end position="25"/>
    </location>
</feature>
<evidence type="ECO:0000313" key="3">
    <source>
        <dbReference type="Proteomes" id="UP000627205"/>
    </source>
</evidence>
<keyword evidence="3" id="KW-1185">Reference proteome</keyword>
<protein>
    <recommendedName>
        <fullName evidence="4">Chemotaxis protein</fullName>
    </recommendedName>
</protein>
<feature type="compositionally biased region" description="Basic and acidic residues" evidence="1">
    <location>
        <begin position="58"/>
        <end position="79"/>
    </location>
</feature>
<dbReference type="Proteomes" id="UP000627205">
    <property type="component" value="Unassembled WGS sequence"/>
</dbReference>
<reference evidence="2" key="2">
    <citation type="submission" date="2020-09" db="EMBL/GenBank/DDBJ databases">
        <authorList>
            <person name="Sun Q."/>
            <person name="Sedlacek I."/>
        </authorList>
    </citation>
    <scope>NUCLEOTIDE SEQUENCE</scope>
    <source>
        <strain evidence="2">CCM 7664</strain>
    </source>
</reference>
<evidence type="ECO:0000256" key="1">
    <source>
        <dbReference type="SAM" id="MobiDB-lite"/>
    </source>
</evidence>
<organism evidence="2 3">
    <name type="scientific">Oxalicibacterium solurbis</name>
    <dbReference type="NCBI Taxonomy" id="69280"/>
    <lineage>
        <taxon>Bacteria</taxon>
        <taxon>Pseudomonadati</taxon>
        <taxon>Pseudomonadota</taxon>
        <taxon>Betaproteobacteria</taxon>
        <taxon>Burkholderiales</taxon>
        <taxon>Oxalobacteraceae</taxon>
        <taxon>Oxalicibacterium</taxon>
    </lineage>
</organism>
<sequence length="88" mass="9304">MSKSTIDLDNDFEQDRELGEGHDIDALGPSDSSDSGSDMVGTPGRHGDTDAAGTGERASVERSDVNTGVRDIDIDRIDRGLNPGDVDE</sequence>
<gene>
    <name evidence="2" type="ORF">GCM10011430_00030</name>
</gene>
<dbReference type="RefSeq" id="WP_188418855.1">
    <property type="nucleotide sequence ID" value="NZ_BMDP01000001.1"/>
</dbReference>
<reference evidence="2" key="1">
    <citation type="journal article" date="2014" name="Int. J. Syst. Evol. Microbiol.">
        <title>Complete genome sequence of Corynebacterium casei LMG S-19264T (=DSM 44701T), isolated from a smear-ripened cheese.</title>
        <authorList>
            <consortium name="US DOE Joint Genome Institute (JGI-PGF)"/>
            <person name="Walter F."/>
            <person name="Albersmeier A."/>
            <person name="Kalinowski J."/>
            <person name="Ruckert C."/>
        </authorList>
    </citation>
    <scope>NUCLEOTIDE SEQUENCE</scope>
    <source>
        <strain evidence="2">CCM 7664</strain>
    </source>
</reference>
<name>A0A8J3B0V2_9BURK</name>
<evidence type="ECO:0008006" key="4">
    <source>
        <dbReference type="Google" id="ProtNLM"/>
    </source>
</evidence>
<dbReference type="EMBL" id="BMDP01000001">
    <property type="protein sequence ID" value="GGI52829.1"/>
    <property type="molecule type" value="Genomic_DNA"/>
</dbReference>
<dbReference type="AlphaFoldDB" id="A0A8J3B0V2"/>
<feature type="region of interest" description="Disordered" evidence="1">
    <location>
        <begin position="1"/>
        <end position="88"/>
    </location>
</feature>
<proteinExistence type="predicted"/>